<evidence type="ECO:0008006" key="4">
    <source>
        <dbReference type="Google" id="ProtNLM"/>
    </source>
</evidence>
<protein>
    <recommendedName>
        <fullName evidence="4">Regulator of G protein signaling superfamily</fullName>
    </recommendedName>
</protein>
<dbReference type="EMBL" id="JAAVMX010000007">
    <property type="protein sequence ID" value="KAF4506124.1"/>
    <property type="molecule type" value="Genomic_DNA"/>
</dbReference>
<evidence type="ECO:0000256" key="1">
    <source>
        <dbReference type="SAM" id="Phobius"/>
    </source>
</evidence>
<dbReference type="SUPFAM" id="SSF48097">
    <property type="entry name" value="Regulator of G-protein signaling, RGS"/>
    <property type="match status" value="1"/>
</dbReference>
<feature type="transmembrane region" description="Helical" evidence="1">
    <location>
        <begin position="210"/>
        <end position="228"/>
    </location>
</feature>
<gene>
    <name evidence="2" type="ORF">G6O67_006241</name>
</gene>
<feature type="transmembrane region" description="Helical" evidence="1">
    <location>
        <begin position="20"/>
        <end position="43"/>
    </location>
</feature>
<proteinExistence type="predicted"/>
<evidence type="ECO:0000313" key="3">
    <source>
        <dbReference type="Proteomes" id="UP000557566"/>
    </source>
</evidence>
<accession>A0A8H4PMT2</accession>
<organism evidence="2 3">
    <name type="scientific">Ophiocordyceps sinensis</name>
    <dbReference type="NCBI Taxonomy" id="72228"/>
    <lineage>
        <taxon>Eukaryota</taxon>
        <taxon>Fungi</taxon>
        <taxon>Dikarya</taxon>
        <taxon>Ascomycota</taxon>
        <taxon>Pezizomycotina</taxon>
        <taxon>Sordariomycetes</taxon>
        <taxon>Hypocreomycetidae</taxon>
        <taxon>Hypocreales</taxon>
        <taxon>Ophiocordycipitaceae</taxon>
        <taxon>Ophiocordyceps</taxon>
    </lineage>
</organism>
<dbReference type="AlphaFoldDB" id="A0A8H4PMT2"/>
<keyword evidence="1" id="KW-0812">Transmembrane</keyword>
<dbReference type="InterPro" id="IPR044926">
    <property type="entry name" value="RGS_subdomain_2"/>
</dbReference>
<evidence type="ECO:0000313" key="2">
    <source>
        <dbReference type="EMBL" id="KAF4506124.1"/>
    </source>
</evidence>
<dbReference type="Gene3D" id="1.10.167.10">
    <property type="entry name" value="Regulator of G-protein Signalling 4, domain 2"/>
    <property type="match status" value="1"/>
</dbReference>
<feature type="transmembrane region" description="Helical" evidence="1">
    <location>
        <begin position="240"/>
        <end position="261"/>
    </location>
</feature>
<name>A0A8H4PMT2_9HYPO</name>
<dbReference type="Proteomes" id="UP000557566">
    <property type="component" value="Unassembled WGS sequence"/>
</dbReference>
<feature type="transmembrane region" description="Helical" evidence="1">
    <location>
        <begin position="89"/>
        <end position="112"/>
    </location>
</feature>
<reference evidence="2 3" key="1">
    <citation type="journal article" date="2020" name="Genome Biol. Evol.">
        <title>A new high-quality draft genome assembly of the Chinese cordyceps Ophiocordyceps sinensis.</title>
        <authorList>
            <person name="Shu R."/>
            <person name="Zhang J."/>
            <person name="Meng Q."/>
            <person name="Zhang H."/>
            <person name="Zhou G."/>
            <person name="Li M."/>
            <person name="Wu P."/>
            <person name="Zhao Y."/>
            <person name="Chen C."/>
            <person name="Qin Q."/>
        </authorList>
    </citation>
    <scope>NUCLEOTIDE SEQUENCE [LARGE SCALE GENOMIC DNA]</scope>
    <source>
        <strain evidence="2 3">IOZ07</strain>
    </source>
</reference>
<keyword evidence="3" id="KW-1185">Reference proteome</keyword>
<feature type="transmembrane region" description="Helical" evidence="1">
    <location>
        <begin position="55"/>
        <end position="77"/>
    </location>
</feature>
<comment type="caution">
    <text evidence="2">The sequence shown here is derived from an EMBL/GenBank/DDBJ whole genome shotgun (WGS) entry which is preliminary data.</text>
</comment>
<dbReference type="InterPro" id="IPR036305">
    <property type="entry name" value="RGS_sf"/>
</dbReference>
<dbReference type="OrthoDB" id="5313079at2759"/>
<sequence length="552" mass="62808">MGSEFGVTPDTLPELRLDAVGVFWIVWAVIWTIVLLGGMMFLYSRRDMPILRIRGLPLSFAAVALLHFYWFAVTTGYVYGPLMPEVAEYWIMGIWFPFGIALFHASNSRFLYVANAQKRYVNTAGHAGWDRKRPRIRKTLVARWKMLDYSYKMLLVVGLGMGLQLFLTLFMFVVSRKFHSSFGIPGTEVSGTYMEVKTAQGRGWEWWPSVFWQLFWAWIVAPTILWRARGLRDTQGWRTQTIACCLSGLHAAPMWLVGLYAPGMARVNDYFIPPQWIALSIMMIEVFTVFIPCWEVRKQQSLCQETLDSIARWESRQKSAAHSSKSLTFGGSGGMPSWMGRGKSSSISSSGNGSILTMDALEHTLAKNPEPLQHFSALRDFSGENIAFLTRVREWRATYLVQTANSHESSLDRTSNEKEPVISGPQALSRECFESALRIYMDFISSNSAEFQVNLSSQDFKHLQAVFEPAARVIYGESPTPDPATPFDDEPRCNETLEKVRYWGDIPELFTDTVFDDSEMSIKYLVLTNTWPKFIKERRSFDASGSVEAARP</sequence>
<feature type="transmembrane region" description="Helical" evidence="1">
    <location>
        <begin position="276"/>
        <end position="294"/>
    </location>
</feature>
<keyword evidence="1" id="KW-0472">Membrane</keyword>
<keyword evidence="1" id="KW-1133">Transmembrane helix</keyword>
<feature type="transmembrane region" description="Helical" evidence="1">
    <location>
        <begin position="153"/>
        <end position="174"/>
    </location>
</feature>